<keyword evidence="2" id="KW-0175">Coiled coil</keyword>
<dbReference type="EMBL" id="BPLR01009785">
    <property type="protein sequence ID" value="GIY34593.1"/>
    <property type="molecule type" value="Genomic_DNA"/>
</dbReference>
<proteinExistence type="predicted"/>
<evidence type="ECO:0000256" key="1">
    <source>
        <dbReference type="ARBA" id="ARBA00022658"/>
    </source>
</evidence>
<evidence type="ECO:0000256" key="2">
    <source>
        <dbReference type="SAM" id="Coils"/>
    </source>
</evidence>
<feature type="coiled-coil region" evidence="2">
    <location>
        <begin position="63"/>
        <end position="90"/>
    </location>
</feature>
<dbReference type="InterPro" id="IPR035899">
    <property type="entry name" value="DBL_dom_sf"/>
</dbReference>
<dbReference type="Pfam" id="PF19057">
    <property type="entry name" value="PH_19"/>
    <property type="match status" value="1"/>
</dbReference>
<dbReference type="PROSITE" id="PS50010">
    <property type="entry name" value="DH_2"/>
    <property type="match status" value="1"/>
</dbReference>
<dbReference type="PANTHER" id="PTHR12877">
    <property type="entry name" value="RHO GUANINE NUCLEOTIDE EXCHANGE FACTOR"/>
    <property type="match status" value="1"/>
</dbReference>
<gene>
    <name evidence="4" type="primary">ARHGEF10</name>
    <name evidence="4" type="ORF">CEXT_165701</name>
</gene>
<dbReference type="InterPro" id="IPR000219">
    <property type="entry name" value="DH_dom"/>
</dbReference>
<dbReference type="GO" id="GO:0005085">
    <property type="term" value="F:guanyl-nucleotide exchange factor activity"/>
    <property type="evidence" value="ECO:0007669"/>
    <property type="project" value="UniProtKB-KW"/>
</dbReference>
<reference evidence="4 5" key="1">
    <citation type="submission" date="2021-06" db="EMBL/GenBank/DDBJ databases">
        <title>Caerostris extrusa draft genome.</title>
        <authorList>
            <person name="Kono N."/>
            <person name="Arakawa K."/>
        </authorList>
    </citation>
    <scope>NUCLEOTIDE SEQUENCE [LARGE SCALE GENOMIC DNA]</scope>
</reference>
<name>A0AAV4SSK3_CAEEX</name>
<evidence type="ECO:0000313" key="4">
    <source>
        <dbReference type="EMBL" id="GIY34593.1"/>
    </source>
</evidence>
<dbReference type="GO" id="GO:0030036">
    <property type="term" value="P:actin cytoskeleton organization"/>
    <property type="evidence" value="ECO:0007669"/>
    <property type="project" value="TreeGrafter"/>
</dbReference>
<sequence>METAKQASKNKSAFADFLKVKQINSPDRLSFFGLMVKPVQRFPQFILMLQDLLKETPPGHHDRMSLQMALTQLESLAETLNERKREAEQHHAVREVLKHLGKFSFKSSTDRDHFLLRQDDVIQLQLDQNGLVVKSKERRLFLLNDLLVSVAVTPRSNDGILNGERLNLKWAVPLQDVEVHDDIAVSTKNLISSSRTKNFGSRSLERNSGENIKELI</sequence>
<protein>
    <submittedName>
        <fullName evidence="4">Rho guanine nucleotide exchange factor 10</fullName>
    </submittedName>
</protein>
<dbReference type="SUPFAM" id="SSF48065">
    <property type="entry name" value="DBL homology domain (DH-domain)"/>
    <property type="match status" value="1"/>
</dbReference>
<feature type="domain" description="DH" evidence="3">
    <location>
        <begin position="1"/>
        <end position="83"/>
    </location>
</feature>
<dbReference type="Pfam" id="PF00621">
    <property type="entry name" value="RhoGEF"/>
    <property type="match status" value="1"/>
</dbReference>
<keyword evidence="1" id="KW-0344">Guanine-nucleotide releasing factor</keyword>
<evidence type="ECO:0000259" key="3">
    <source>
        <dbReference type="PROSITE" id="PS50010"/>
    </source>
</evidence>
<evidence type="ECO:0000313" key="5">
    <source>
        <dbReference type="Proteomes" id="UP001054945"/>
    </source>
</evidence>
<keyword evidence="5" id="KW-1185">Reference proteome</keyword>
<dbReference type="GO" id="GO:0051496">
    <property type="term" value="P:positive regulation of stress fiber assembly"/>
    <property type="evidence" value="ECO:0007669"/>
    <property type="project" value="TreeGrafter"/>
</dbReference>
<dbReference type="PANTHER" id="PTHR12877:SF7">
    <property type="entry name" value="RHO GUANINE NUCLEOTIDE EXCHANGE FACTOR 10-LIKE PROTEIN"/>
    <property type="match status" value="1"/>
</dbReference>
<comment type="caution">
    <text evidence="4">The sequence shown here is derived from an EMBL/GenBank/DDBJ whole genome shotgun (WGS) entry which is preliminary data.</text>
</comment>
<dbReference type="Gene3D" id="1.20.900.10">
    <property type="entry name" value="Dbl homology (DH) domain"/>
    <property type="match status" value="1"/>
</dbReference>
<dbReference type="Proteomes" id="UP001054945">
    <property type="component" value="Unassembled WGS sequence"/>
</dbReference>
<accession>A0AAV4SSK3</accession>
<organism evidence="4 5">
    <name type="scientific">Caerostris extrusa</name>
    <name type="common">Bark spider</name>
    <name type="synonym">Caerostris bankana</name>
    <dbReference type="NCBI Taxonomy" id="172846"/>
    <lineage>
        <taxon>Eukaryota</taxon>
        <taxon>Metazoa</taxon>
        <taxon>Ecdysozoa</taxon>
        <taxon>Arthropoda</taxon>
        <taxon>Chelicerata</taxon>
        <taxon>Arachnida</taxon>
        <taxon>Araneae</taxon>
        <taxon>Araneomorphae</taxon>
        <taxon>Entelegynae</taxon>
        <taxon>Araneoidea</taxon>
        <taxon>Araneidae</taxon>
        <taxon>Caerostris</taxon>
    </lineage>
</organism>
<dbReference type="AlphaFoldDB" id="A0AAV4SSK3"/>
<dbReference type="InterPro" id="IPR039919">
    <property type="entry name" value="ARHGEF10/ARHGEF17"/>
</dbReference>